<keyword evidence="13" id="KW-0961">Cell wall biogenesis/degradation</keyword>
<keyword evidence="1" id="KW-1003">Cell membrane</keyword>
<gene>
    <name evidence="20" type="ORF">AALA52_00500</name>
</gene>
<evidence type="ECO:0000256" key="16">
    <source>
        <dbReference type="SAM" id="MobiDB-lite"/>
    </source>
</evidence>
<keyword evidence="5" id="KW-0808">Transferase</keyword>
<keyword evidence="2" id="KW-0121">Carboxypeptidase</keyword>
<dbReference type="Gene3D" id="3.40.710.10">
    <property type="entry name" value="DD-peptidase/beta-lactamase superfamily"/>
    <property type="match status" value="1"/>
</dbReference>
<dbReference type="EMBL" id="JBCLSH010000001">
    <property type="protein sequence ID" value="MEY8442751.1"/>
    <property type="molecule type" value="Genomic_DNA"/>
</dbReference>
<feature type="transmembrane region" description="Helical" evidence="17">
    <location>
        <begin position="78"/>
        <end position="98"/>
    </location>
</feature>
<comment type="caution">
    <text evidence="20">The sequence shown here is derived from an EMBL/GenBank/DDBJ whole genome shotgun (WGS) entry which is preliminary data.</text>
</comment>
<feature type="compositionally biased region" description="Polar residues" evidence="16">
    <location>
        <begin position="712"/>
        <end position="721"/>
    </location>
</feature>
<feature type="domain" description="Glycosyl transferase family 51" evidence="19">
    <location>
        <begin position="130"/>
        <end position="292"/>
    </location>
</feature>
<feature type="region of interest" description="Disordered" evidence="16">
    <location>
        <begin position="712"/>
        <end position="737"/>
    </location>
</feature>
<comment type="catalytic activity">
    <reaction evidence="14">
        <text>Preferential cleavage: (Ac)2-L-Lys-D-Ala-|-D-Ala. Also transpeptidation of peptidyl-alanyl moieties that are N-acyl substituents of D-alanine.</text>
        <dbReference type="EC" id="3.4.16.4"/>
    </reaction>
</comment>
<evidence type="ECO:0000256" key="10">
    <source>
        <dbReference type="ARBA" id="ARBA00022989"/>
    </source>
</evidence>
<evidence type="ECO:0000256" key="12">
    <source>
        <dbReference type="ARBA" id="ARBA00023268"/>
    </source>
</evidence>
<evidence type="ECO:0000256" key="2">
    <source>
        <dbReference type="ARBA" id="ARBA00022645"/>
    </source>
</evidence>
<evidence type="ECO:0000256" key="15">
    <source>
        <dbReference type="ARBA" id="ARBA00049902"/>
    </source>
</evidence>
<evidence type="ECO:0000256" key="1">
    <source>
        <dbReference type="ARBA" id="ARBA00022475"/>
    </source>
</evidence>
<dbReference type="InterPro" id="IPR001264">
    <property type="entry name" value="Glyco_trans_51"/>
</dbReference>
<keyword evidence="3" id="KW-0645">Protease</keyword>
<evidence type="ECO:0000256" key="6">
    <source>
        <dbReference type="ARBA" id="ARBA00022692"/>
    </source>
</evidence>
<keyword evidence="10 17" id="KW-1133">Transmembrane helix</keyword>
<keyword evidence="4" id="KW-0328">Glycosyltransferase</keyword>
<dbReference type="Gene3D" id="1.10.3810.10">
    <property type="entry name" value="Biosynthetic peptidoglycan transglycosylase-like"/>
    <property type="match status" value="1"/>
</dbReference>
<evidence type="ECO:0000256" key="3">
    <source>
        <dbReference type="ARBA" id="ARBA00022670"/>
    </source>
</evidence>
<evidence type="ECO:0000256" key="11">
    <source>
        <dbReference type="ARBA" id="ARBA00023136"/>
    </source>
</evidence>
<dbReference type="Pfam" id="PF00912">
    <property type="entry name" value="Transgly"/>
    <property type="match status" value="1"/>
</dbReference>
<keyword evidence="9" id="KW-0573">Peptidoglycan synthesis</keyword>
<evidence type="ECO:0000313" key="21">
    <source>
        <dbReference type="Proteomes" id="UP001565283"/>
    </source>
</evidence>
<dbReference type="Proteomes" id="UP001565283">
    <property type="component" value="Unassembled WGS sequence"/>
</dbReference>
<protein>
    <submittedName>
        <fullName evidence="20">PBP1A family penicillin-binding protein</fullName>
    </submittedName>
</protein>
<accession>A0ABV4CZM3</accession>
<dbReference type="NCBIfam" id="TIGR02074">
    <property type="entry name" value="PBP_1a_fam"/>
    <property type="match status" value="1"/>
</dbReference>
<evidence type="ECO:0000256" key="17">
    <source>
        <dbReference type="SAM" id="Phobius"/>
    </source>
</evidence>
<keyword evidence="6 17" id="KW-0812">Transmembrane</keyword>
<dbReference type="InterPro" id="IPR001460">
    <property type="entry name" value="PCN-bd_Tpept"/>
</dbReference>
<keyword evidence="21" id="KW-1185">Reference proteome</keyword>
<feature type="domain" description="Penicillin-binding protein transpeptidase" evidence="18">
    <location>
        <begin position="391"/>
        <end position="638"/>
    </location>
</feature>
<name>A0ABV4CZM3_9LACT</name>
<feature type="region of interest" description="Disordered" evidence="16">
    <location>
        <begin position="1"/>
        <end position="27"/>
    </location>
</feature>
<evidence type="ECO:0000313" key="20">
    <source>
        <dbReference type="EMBL" id="MEY8442751.1"/>
    </source>
</evidence>
<organism evidence="20 21">
    <name type="scientific">Lactococcus ileimucosae</name>
    <dbReference type="NCBI Taxonomy" id="2941329"/>
    <lineage>
        <taxon>Bacteria</taxon>
        <taxon>Bacillati</taxon>
        <taxon>Bacillota</taxon>
        <taxon>Bacilli</taxon>
        <taxon>Lactobacillales</taxon>
        <taxon>Streptococcaceae</taxon>
        <taxon>Lactococcus</taxon>
    </lineage>
</organism>
<dbReference type="InterPro" id="IPR023346">
    <property type="entry name" value="Lysozyme-like_dom_sf"/>
</dbReference>
<evidence type="ECO:0000256" key="7">
    <source>
        <dbReference type="ARBA" id="ARBA00022801"/>
    </source>
</evidence>
<comment type="catalytic activity">
    <reaction evidence="15">
        <text>[GlcNAc-(1-&gt;4)-Mur2Ac(oyl-L-Ala-gamma-D-Glu-L-Lys-D-Ala-D-Ala)](n)-di-trans,octa-cis-undecaprenyl diphosphate + beta-D-GlcNAc-(1-&gt;4)-Mur2Ac(oyl-L-Ala-gamma-D-Glu-L-Lys-D-Ala-D-Ala)-di-trans,octa-cis-undecaprenyl diphosphate = [GlcNAc-(1-&gt;4)-Mur2Ac(oyl-L-Ala-gamma-D-Glu-L-Lys-D-Ala-D-Ala)](n+1)-di-trans,octa-cis-undecaprenyl diphosphate + di-trans,octa-cis-undecaprenyl diphosphate + H(+)</text>
        <dbReference type="Rhea" id="RHEA:23708"/>
        <dbReference type="Rhea" id="RHEA-COMP:9602"/>
        <dbReference type="Rhea" id="RHEA-COMP:9603"/>
        <dbReference type="ChEBI" id="CHEBI:15378"/>
        <dbReference type="ChEBI" id="CHEBI:58405"/>
        <dbReference type="ChEBI" id="CHEBI:60033"/>
        <dbReference type="ChEBI" id="CHEBI:78435"/>
        <dbReference type="EC" id="2.4.99.28"/>
    </reaction>
</comment>
<dbReference type="RefSeq" id="WP_369947648.1">
    <property type="nucleotide sequence ID" value="NZ_JBCLSH010000001.1"/>
</dbReference>
<keyword evidence="12" id="KW-0511">Multifunctional enzyme</keyword>
<evidence type="ECO:0000256" key="9">
    <source>
        <dbReference type="ARBA" id="ARBA00022984"/>
    </source>
</evidence>
<dbReference type="InterPro" id="IPR036950">
    <property type="entry name" value="PBP_transglycosylase"/>
</dbReference>
<dbReference type="Pfam" id="PF00905">
    <property type="entry name" value="Transpeptidase"/>
    <property type="match status" value="1"/>
</dbReference>
<dbReference type="PANTHER" id="PTHR32282">
    <property type="entry name" value="BINDING PROTEIN TRANSPEPTIDASE, PUTATIVE-RELATED"/>
    <property type="match status" value="1"/>
</dbReference>
<dbReference type="SUPFAM" id="SSF53955">
    <property type="entry name" value="Lysozyme-like"/>
    <property type="match status" value="1"/>
</dbReference>
<evidence type="ECO:0000256" key="4">
    <source>
        <dbReference type="ARBA" id="ARBA00022676"/>
    </source>
</evidence>
<proteinExistence type="predicted"/>
<evidence type="ECO:0000256" key="5">
    <source>
        <dbReference type="ARBA" id="ARBA00022679"/>
    </source>
</evidence>
<dbReference type="InterPro" id="IPR050396">
    <property type="entry name" value="Glycosyltr_51/Transpeptidase"/>
</dbReference>
<dbReference type="Gene3D" id="6.20.370.110">
    <property type="match status" value="1"/>
</dbReference>
<evidence type="ECO:0000259" key="18">
    <source>
        <dbReference type="Pfam" id="PF00905"/>
    </source>
</evidence>
<evidence type="ECO:0000256" key="14">
    <source>
        <dbReference type="ARBA" id="ARBA00034000"/>
    </source>
</evidence>
<keyword evidence="8" id="KW-0133">Cell shape</keyword>
<evidence type="ECO:0000259" key="19">
    <source>
        <dbReference type="Pfam" id="PF00912"/>
    </source>
</evidence>
<dbReference type="InterPro" id="IPR012338">
    <property type="entry name" value="Beta-lactam/transpept-like"/>
</dbReference>
<reference evidence="20 21" key="1">
    <citation type="submission" date="2024-03" db="EMBL/GenBank/DDBJ databases">
        <title>Mouse gut bacterial collection (mGBC) of GemPharmatech.</title>
        <authorList>
            <person name="He Y."/>
            <person name="Dong L."/>
            <person name="Wu D."/>
            <person name="Gao X."/>
            <person name="Lin Z."/>
        </authorList>
    </citation>
    <scope>NUCLEOTIDE SEQUENCE [LARGE SCALE GENOMIC DNA]</scope>
    <source>
        <strain evidence="20 21">61-15</strain>
    </source>
</reference>
<keyword evidence="7" id="KW-0378">Hydrolase</keyword>
<evidence type="ECO:0000256" key="13">
    <source>
        <dbReference type="ARBA" id="ARBA00023316"/>
    </source>
</evidence>
<sequence>MSDKNQSFSRRAKNKTSSKSIEKNNNIEEKAMKEAEVPLEDLRGIKKYLRIIAPYTEKIRQFLRPVKRFWKKYNLTKITIIAVLVMILAIGSYLFYLAKTANVSILQKSIDAQTQIVDKNGDEAGLLYGSKGTTVKFDQISDNIKNAVVATEDRTFYENHGVNLSRFALATVTFGRFGGGSTITQQLAKNAYLTQKQTIDRKAREFFLALEINKHYNKQEILAMYLNNAYFGNGVWGIEDASRKYFGVSANQVTVDEAATLAGMLKGPEIYNPLYQDGKYATPRRNTVLQNMVSAGYLTQTEADSYASIDLKSKLKDTYVPQSAAYKYPSYFNAVIAEAQRKYGLSLQDIMNDGYKIYTTLDQNKQAGMQVTYDNVALFPQAADGTHAQSGAVAINPKTGGVEALVGNVTSENHNSFFDFNYATQSRRSTGSVIKPLIAYLPAVQAGWAIDKILEDKPTTYPPNNWKPQNYSGEYLGTVPMYQALANSYNIPAINTYRAITPEKGNAVGREFGLNLKKENENDTLSTVLGSGVETNPWEMAQAYATFANDGVMNSAHLITKIENAAGDTIATANVTQKRIMTKEVAEKMNAMMLGTFTNGSAWNAAPASYAMAGKTGTNNTTDQWVVGYTPDIAIALWIGFPNETNEQQQLQGTSEGQPSVIFRNIASYLLPYTAGTAFTAENAYAMHNIAPITPAWTALRDQQDAIVYQEQSAQNTTGNIPKSEASSSASSDSGGGFDFQKTVDDAKNAAKNIWDNITGFFNR</sequence>
<dbReference type="PANTHER" id="PTHR32282:SF32">
    <property type="entry name" value="PENICILLIN-BINDING PROTEIN 2A"/>
    <property type="match status" value="1"/>
</dbReference>
<evidence type="ECO:0000256" key="8">
    <source>
        <dbReference type="ARBA" id="ARBA00022960"/>
    </source>
</evidence>
<keyword evidence="11 17" id="KW-0472">Membrane</keyword>
<dbReference type="SUPFAM" id="SSF56601">
    <property type="entry name" value="beta-lactamase/transpeptidase-like"/>
    <property type="match status" value="1"/>
</dbReference>